<feature type="region of interest" description="Disordered" evidence="1">
    <location>
        <begin position="173"/>
        <end position="208"/>
    </location>
</feature>
<evidence type="ECO:0000313" key="3">
    <source>
        <dbReference type="EMBL" id="KAF7387894.1"/>
    </source>
</evidence>
<evidence type="ECO:0000259" key="2">
    <source>
        <dbReference type="Pfam" id="PF17906"/>
    </source>
</evidence>
<dbReference type="Pfam" id="PF17906">
    <property type="entry name" value="HTH_48"/>
    <property type="match status" value="1"/>
</dbReference>
<dbReference type="Gene3D" id="1.10.10.1450">
    <property type="match status" value="1"/>
</dbReference>
<evidence type="ECO:0000256" key="1">
    <source>
        <dbReference type="SAM" id="MobiDB-lite"/>
    </source>
</evidence>
<dbReference type="AlphaFoldDB" id="A0A834JGF6"/>
<accession>A0A834JGF6</accession>
<dbReference type="InterPro" id="IPR041426">
    <property type="entry name" value="Mos1_HTH"/>
</dbReference>
<keyword evidence="4" id="KW-1185">Reference proteome</keyword>
<protein>
    <recommendedName>
        <fullName evidence="2">Mos1 transposase HTH domain-containing protein</fullName>
    </recommendedName>
</protein>
<evidence type="ECO:0000313" key="4">
    <source>
        <dbReference type="Proteomes" id="UP000614350"/>
    </source>
</evidence>
<dbReference type="EMBL" id="JACSEA010000012">
    <property type="protein sequence ID" value="KAF7387894.1"/>
    <property type="molecule type" value="Genomic_DNA"/>
</dbReference>
<comment type="caution">
    <text evidence="3">The sequence shown here is derived from an EMBL/GenBank/DDBJ whole genome shotgun (WGS) entry which is preliminary data.</text>
</comment>
<feature type="domain" description="Mos1 transposase HTH" evidence="2">
    <location>
        <begin position="83"/>
        <end position="125"/>
    </location>
</feature>
<reference evidence="3" key="1">
    <citation type="journal article" date="2020" name="G3 (Bethesda)">
        <title>High-Quality Assemblies for Three Invasive Social Wasps from the &lt;i&gt;Vespula&lt;/i&gt; Genus.</title>
        <authorList>
            <person name="Harrop T.W.R."/>
            <person name="Guhlin J."/>
            <person name="McLaughlin G.M."/>
            <person name="Permina E."/>
            <person name="Stockwell P."/>
            <person name="Gilligan J."/>
            <person name="Le Lec M.F."/>
            <person name="Gruber M.A.M."/>
            <person name="Quinn O."/>
            <person name="Lovegrove M."/>
            <person name="Duncan E.J."/>
            <person name="Remnant E.J."/>
            <person name="Van Eeckhoven J."/>
            <person name="Graham B."/>
            <person name="Knapp R.A."/>
            <person name="Langford K.W."/>
            <person name="Kronenberg Z."/>
            <person name="Press M.O."/>
            <person name="Eacker S.M."/>
            <person name="Wilson-Rankin E.E."/>
            <person name="Purcell J."/>
            <person name="Lester P.J."/>
            <person name="Dearden P.K."/>
        </authorList>
    </citation>
    <scope>NUCLEOTIDE SEQUENCE</scope>
    <source>
        <strain evidence="3">Marl-1</strain>
    </source>
</reference>
<organism evidence="3 4">
    <name type="scientific">Vespula vulgaris</name>
    <name type="common">Yellow jacket</name>
    <name type="synonym">Wasp</name>
    <dbReference type="NCBI Taxonomy" id="7454"/>
    <lineage>
        <taxon>Eukaryota</taxon>
        <taxon>Metazoa</taxon>
        <taxon>Ecdysozoa</taxon>
        <taxon>Arthropoda</taxon>
        <taxon>Hexapoda</taxon>
        <taxon>Insecta</taxon>
        <taxon>Pterygota</taxon>
        <taxon>Neoptera</taxon>
        <taxon>Endopterygota</taxon>
        <taxon>Hymenoptera</taxon>
        <taxon>Apocrita</taxon>
        <taxon>Aculeata</taxon>
        <taxon>Vespoidea</taxon>
        <taxon>Vespidae</taxon>
        <taxon>Vespinae</taxon>
        <taxon>Vespula</taxon>
    </lineage>
</organism>
<dbReference type="Proteomes" id="UP000614350">
    <property type="component" value="Unassembled WGS sequence"/>
</dbReference>
<gene>
    <name evidence="3" type="ORF">HZH66_010661</name>
</gene>
<proteinExistence type="predicted"/>
<sequence length="208" mass="24097">MQKNTRRNTHKQCKRIHEEIRTNNAKEYAKKYAQKYAQMDVKKHAQKSHKSVWILSVYCQQTIRDLRSKCINVLSQILMEQQAVIRFHVLLGKTATKTFKSMKNAYGNNRLSSARVFEWFNHFIEEQEAKQVTVQPNASLNRIIHTRRFAKVSINPTKEYLATWTSLIGLFRAPRGSNPTRNRPRQPSNSTPTMTTLPGSVPMAIPAQ</sequence>
<name>A0A834JGF6_VESVU</name>
<feature type="compositionally biased region" description="Polar residues" evidence="1">
    <location>
        <begin position="177"/>
        <end position="198"/>
    </location>
</feature>